<dbReference type="SMART" id="SM00909">
    <property type="entry name" value="Germane"/>
    <property type="match status" value="1"/>
</dbReference>
<reference evidence="3 4" key="1">
    <citation type="submission" date="2022-11" db="EMBL/GenBank/DDBJ databases">
        <title>Haliovirga abyssi gen. nov., sp. nov., a mesophilic fermentative bacterium isolated from the Iheya North hydrothermal field and the proposal of Haliovirgaceae fam. nov.</title>
        <authorList>
            <person name="Miyazaki U."/>
            <person name="Tame A."/>
            <person name="Miyazaki J."/>
            <person name="Takai K."/>
            <person name="Sawayama S."/>
            <person name="Kitajima M."/>
            <person name="Okamoto A."/>
            <person name="Nakagawa S."/>
        </authorList>
    </citation>
    <scope>NUCLEOTIDE SEQUENCE [LARGE SCALE GENOMIC DNA]</scope>
    <source>
        <strain evidence="3 4">IC12</strain>
    </source>
</reference>
<gene>
    <name evidence="3" type="ORF">HLVA_06490</name>
</gene>
<feature type="domain" description="GerMN" evidence="2">
    <location>
        <begin position="78"/>
        <end position="153"/>
    </location>
</feature>
<organism evidence="3 4">
    <name type="scientific">Haliovirga abyssi</name>
    <dbReference type="NCBI Taxonomy" id="2996794"/>
    <lineage>
        <taxon>Bacteria</taxon>
        <taxon>Fusobacteriati</taxon>
        <taxon>Fusobacteriota</taxon>
        <taxon>Fusobacteriia</taxon>
        <taxon>Fusobacteriales</taxon>
        <taxon>Haliovirgaceae</taxon>
        <taxon>Haliovirga</taxon>
    </lineage>
</organism>
<evidence type="ECO:0000313" key="3">
    <source>
        <dbReference type="EMBL" id="BDU50080.1"/>
    </source>
</evidence>
<sequence>MKKAILIIFLVLDIIMFFLYYKYYIKTPEIIKYNAKTVSNIEKNKKETMKIYIPDDKYKYLKGIDVEIPYYKDKEKKIKAILEKILPFEVKVLNIYIEKENLYINLNSKFKEIVNDSEKELYIVYSIVNTVTQVENIKKVKILIDNEEIKTVTGYLNYNKFFKQDDLLIEGE</sequence>
<dbReference type="AlphaFoldDB" id="A0AAU9D9T6"/>
<proteinExistence type="predicted"/>
<evidence type="ECO:0000256" key="1">
    <source>
        <dbReference type="SAM" id="Phobius"/>
    </source>
</evidence>
<dbReference type="EMBL" id="AP027059">
    <property type="protein sequence ID" value="BDU50080.1"/>
    <property type="molecule type" value="Genomic_DNA"/>
</dbReference>
<keyword evidence="1" id="KW-0812">Transmembrane</keyword>
<feature type="transmembrane region" description="Helical" evidence="1">
    <location>
        <begin position="6"/>
        <end position="24"/>
    </location>
</feature>
<dbReference type="InterPro" id="IPR019606">
    <property type="entry name" value="GerMN"/>
</dbReference>
<keyword evidence="1" id="KW-0472">Membrane</keyword>
<protein>
    <recommendedName>
        <fullName evidence="2">GerMN domain-containing protein</fullName>
    </recommendedName>
</protein>
<evidence type="ECO:0000313" key="4">
    <source>
        <dbReference type="Proteomes" id="UP001321582"/>
    </source>
</evidence>
<dbReference type="KEGG" id="haby:HLVA_06490"/>
<dbReference type="RefSeq" id="WP_307905016.1">
    <property type="nucleotide sequence ID" value="NZ_AP027059.1"/>
</dbReference>
<dbReference type="Proteomes" id="UP001321582">
    <property type="component" value="Chromosome"/>
</dbReference>
<dbReference type="Pfam" id="PF10646">
    <property type="entry name" value="Germane"/>
    <property type="match status" value="1"/>
</dbReference>
<accession>A0AAU9D9T6</accession>
<keyword evidence="4" id="KW-1185">Reference proteome</keyword>
<keyword evidence="1" id="KW-1133">Transmembrane helix</keyword>
<evidence type="ECO:0000259" key="2">
    <source>
        <dbReference type="SMART" id="SM00909"/>
    </source>
</evidence>
<name>A0AAU9D9T6_9FUSO</name>